<feature type="binding site" evidence="6">
    <location>
        <begin position="247"/>
        <end position="253"/>
    </location>
    <ligand>
        <name>GTP</name>
        <dbReference type="ChEBI" id="CHEBI:37565"/>
    </ligand>
</feature>
<evidence type="ECO:0000259" key="7">
    <source>
        <dbReference type="Pfam" id="PF01926"/>
    </source>
</evidence>
<evidence type="ECO:0000259" key="8">
    <source>
        <dbReference type="Pfam" id="PF10396"/>
    </source>
</evidence>
<reference evidence="10 11" key="1">
    <citation type="journal article" date="2017" name="ISME J.">
        <title>Tremblaya phenacola PPER: an evolutionary beta-gammaproteobacterium collage.</title>
        <authorList>
            <person name="Gil R."/>
            <person name="Vargas-Chavez C."/>
            <person name="Lopez-Madrigal S."/>
            <person name="Santos-Garcia D."/>
            <person name="Latorre A."/>
            <person name="Moya A."/>
        </authorList>
    </citation>
    <scope>NUCLEOTIDE SEQUENCE [LARGE SCALE GENOMIC DNA]</scope>
    <source>
        <strain evidence="10 11">PPER</strain>
    </source>
</reference>
<dbReference type="InterPro" id="IPR031168">
    <property type="entry name" value="G_TrmE"/>
</dbReference>
<dbReference type="RefSeq" id="WP_099336958.1">
    <property type="nucleotide sequence ID" value="NZ_MKGN01000023.1"/>
</dbReference>
<feature type="binding site" evidence="6">
    <location>
        <position position="123"/>
    </location>
    <ligand>
        <name>(6S)-5-formyl-5,6,7,8-tetrahydrofolate</name>
        <dbReference type="ChEBI" id="CHEBI:57457"/>
    </ligand>
</feature>
<feature type="binding site" evidence="6">
    <location>
        <begin position="272"/>
        <end position="275"/>
    </location>
    <ligand>
        <name>GTP</name>
        <dbReference type="ChEBI" id="CHEBI:37565"/>
    </ligand>
</feature>
<dbReference type="EMBL" id="MKGN01000023">
    <property type="protein sequence ID" value="PHN16169.1"/>
    <property type="molecule type" value="Genomic_DNA"/>
</dbReference>
<keyword evidence="6" id="KW-0479">Metal-binding</keyword>
<dbReference type="EC" id="3.6.-.-" evidence="6"/>
<feature type="domain" description="MnmE helical" evidence="9">
    <location>
        <begin position="126"/>
        <end position="453"/>
    </location>
</feature>
<keyword evidence="2 6" id="KW-0819">tRNA processing</keyword>
<feature type="binding site" evidence="6">
    <location>
        <position position="83"/>
    </location>
    <ligand>
        <name>(6S)-5-formyl-5,6,7,8-tetrahydrofolate</name>
        <dbReference type="ChEBI" id="CHEBI:57457"/>
    </ligand>
</feature>
<evidence type="ECO:0000256" key="3">
    <source>
        <dbReference type="ARBA" id="ARBA00022741"/>
    </source>
</evidence>
<feature type="binding site" evidence="6">
    <location>
        <position position="232"/>
    </location>
    <ligand>
        <name>Mg(2+)</name>
        <dbReference type="ChEBI" id="CHEBI:18420"/>
    </ligand>
</feature>
<dbReference type="GO" id="GO:0002098">
    <property type="term" value="P:tRNA wobble uridine modification"/>
    <property type="evidence" value="ECO:0007669"/>
    <property type="project" value="TreeGrafter"/>
</dbReference>
<feature type="domain" description="GTP-binding protein TrmE N-terminal" evidence="8">
    <location>
        <begin position="9"/>
        <end position="123"/>
    </location>
</feature>
<comment type="subcellular location">
    <subcellularLocation>
        <location evidence="6">Cytoplasm</location>
    </subcellularLocation>
</comment>
<dbReference type="SUPFAM" id="SSF52540">
    <property type="entry name" value="P-loop containing nucleoside triphosphate hydrolases"/>
    <property type="match status" value="1"/>
</dbReference>
<comment type="cofactor">
    <cofactor evidence="6">
        <name>K(+)</name>
        <dbReference type="ChEBI" id="CHEBI:29103"/>
    </cofactor>
    <text evidence="6">Binds 1 potassium ion per subunit.</text>
</comment>
<comment type="function">
    <text evidence="6">Exhibits a very high intrinsic GTPase hydrolysis rate. Involved in the addition of a carboxymethylaminomethyl (cmnm) group at the wobble position (U34) of certain tRNAs, forming tRNA-cmnm(5)s(2)U34.</text>
</comment>
<evidence type="ECO:0000313" key="10">
    <source>
        <dbReference type="EMBL" id="PHN16169.1"/>
    </source>
</evidence>
<dbReference type="Pfam" id="PF01926">
    <property type="entry name" value="MMR_HSR1"/>
    <property type="match status" value="1"/>
</dbReference>
<dbReference type="CDD" id="cd14858">
    <property type="entry name" value="TrmE_N"/>
    <property type="match status" value="1"/>
</dbReference>
<keyword evidence="5 6" id="KW-0342">GTP-binding</keyword>
<dbReference type="HAMAP" id="MF_00379">
    <property type="entry name" value="GTPase_MnmE"/>
    <property type="match status" value="1"/>
</dbReference>
<dbReference type="InterPro" id="IPR004520">
    <property type="entry name" value="GTPase_MnmE"/>
</dbReference>
<dbReference type="PANTHER" id="PTHR42714">
    <property type="entry name" value="TRNA MODIFICATION GTPASE GTPBP3"/>
    <property type="match status" value="1"/>
</dbReference>
<name>A0A2G0V6N9_9PROT</name>
<comment type="similarity">
    <text evidence="1 6">Belongs to the TRAFAC class TrmE-Era-EngA-EngB-Septin-like GTPase superfamily. TrmE GTPase family.</text>
</comment>
<dbReference type="InterPro" id="IPR006073">
    <property type="entry name" value="GTP-bd"/>
</dbReference>
<dbReference type="Gene3D" id="3.30.1360.120">
    <property type="entry name" value="Probable tRNA modification gtpase trme, domain 1"/>
    <property type="match status" value="1"/>
</dbReference>
<keyword evidence="3 6" id="KW-0547">Nucleotide-binding</keyword>
<evidence type="ECO:0000256" key="1">
    <source>
        <dbReference type="ARBA" id="ARBA00011043"/>
    </source>
</evidence>
<dbReference type="CDD" id="cd04164">
    <property type="entry name" value="trmE"/>
    <property type="match status" value="1"/>
</dbReference>
<gene>
    <name evidence="6 10" type="primary">mnmE</name>
    <name evidence="6" type="synonym">trmE</name>
    <name evidence="10" type="ORF">TPPER_00248</name>
</gene>
<dbReference type="GO" id="GO:0005829">
    <property type="term" value="C:cytosol"/>
    <property type="evidence" value="ECO:0007669"/>
    <property type="project" value="TreeGrafter"/>
</dbReference>
<feature type="binding site" evidence="6">
    <location>
        <position position="247"/>
    </location>
    <ligand>
        <name>K(+)</name>
        <dbReference type="ChEBI" id="CHEBI:29103"/>
    </ligand>
</feature>
<accession>A0A2G0V6N9</accession>
<evidence type="ECO:0000259" key="9">
    <source>
        <dbReference type="Pfam" id="PF12631"/>
    </source>
</evidence>
<evidence type="ECO:0000256" key="6">
    <source>
        <dbReference type="HAMAP-Rule" id="MF_00379"/>
    </source>
</evidence>
<evidence type="ECO:0000313" key="11">
    <source>
        <dbReference type="Proteomes" id="UP000222818"/>
    </source>
</evidence>
<dbReference type="Gene3D" id="1.20.120.430">
    <property type="entry name" value="tRNA modification GTPase MnmE domain 2"/>
    <property type="match status" value="1"/>
</dbReference>
<feature type="binding site" evidence="6">
    <location>
        <position position="253"/>
    </location>
    <ligand>
        <name>Mg(2+)</name>
        <dbReference type="ChEBI" id="CHEBI:18420"/>
    </ligand>
</feature>
<dbReference type="Pfam" id="PF10396">
    <property type="entry name" value="TrmE_N"/>
    <property type="match status" value="1"/>
</dbReference>
<dbReference type="GO" id="GO:0046872">
    <property type="term" value="F:metal ion binding"/>
    <property type="evidence" value="ECO:0007669"/>
    <property type="project" value="UniProtKB-KW"/>
</dbReference>
<dbReference type="Pfam" id="PF12631">
    <property type="entry name" value="MnmE_helical"/>
    <property type="match status" value="1"/>
</dbReference>
<dbReference type="InterPro" id="IPR018948">
    <property type="entry name" value="GTP-bd_TrmE_N"/>
</dbReference>
<dbReference type="GO" id="GO:0030488">
    <property type="term" value="P:tRNA methylation"/>
    <property type="evidence" value="ECO:0007669"/>
    <property type="project" value="TreeGrafter"/>
</dbReference>
<evidence type="ECO:0000256" key="2">
    <source>
        <dbReference type="ARBA" id="ARBA00022694"/>
    </source>
</evidence>
<dbReference type="GO" id="GO:0005525">
    <property type="term" value="F:GTP binding"/>
    <property type="evidence" value="ECO:0007669"/>
    <property type="project" value="UniProtKB-UniRule"/>
</dbReference>
<proteinExistence type="inferred from homology"/>
<feature type="binding site" evidence="6">
    <location>
        <position position="456"/>
    </location>
    <ligand>
        <name>(6S)-5-formyl-5,6,7,8-tetrahydrofolate</name>
        <dbReference type="ChEBI" id="CHEBI:57457"/>
    </ligand>
</feature>
<dbReference type="InterPro" id="IPR027266">
    <property type="entry name" value="TrmE/GcvT-like"/>
</dbReference>
<sequence>MNANIKEETIAALSTTQKASGIGIIKISGIKAKPLAISMLGKLPEPRKAELLLFYNTDKVIIDKGIAIYFPKPCSFTGEDVLELQGHGNPILLDSILQRLVNSTGVRLANPGEFLKRAYLNRKIDLTQAEAISTLIAATSLRTASCAMNSMLGIFSDEANNIKDLITKARINIEASLCFIETPNRIPIRKAIKLINKALLESKKIYIKTKLYNNFHKPNTIVITGAPNTGKSSIFNTLTESDTSIVTDLSGTTRDTLAKPICISGMSLTIVDTAGIHKTKDILEKISIKRTWGEVIKADHILLIKTTLSKDNRIPNNIIRNFSGKSITIIINKIDLTKEKASIKTISNNYSIVKVSAKTGEGLAVLKDHLKRILDPNVNIEPSYICRKRYLCLLKNTIKHLIKASKEHIRTKGVLIADAVGLAEKEASKLVGESSSEGFLTEQVLNELFDGLCIGK</sequence>
<dbReference type="NCBIfam" id="TIGR00231">
    <property type="entry name" value="small_GTP"/>
    <property type="match status" value="1"/>
</dbReference>
<dbReference type="InterPro" id="IPR025867">
    <property type="entry name" value="MnmE_helical"/>
</dbReference>
<dbReference type="PANTHER" id="PTHR42714:SF2">
    <property type="entry name" value="TRNA MODIFICATION GTPASE GTPBP3, MITOCHONDRIAL"/>
    <property type="match status" value="1"/>
</dbReference>
<dbReference type="Proteomes" id="UP000222818">
    <property type="component" value="Unassembled WGS sequence"/>
</dbReference>
<keyword evidence="6" id="KW-0963">Cytoplasm</keyword>
<feature type="binding site" evidence="6">
    <location>
        <position position="252"/>
    </location>
    <ligand>
        <name>K(+)</name>
        <dbReference type="ChEBI" id="CHEBI:29103"/>
    </ligand>
</feature>
<dbReference type="InterPro" id="IPR027368">
    <property type="entry name" value="MnmE_dom2"/>
</dbReference>
<keyword evidence="4 6" id="KW-0630">Potassium</keyword>
<keyword evidence="6" id="KW-0460">Magnesium</keyword>
<feature type="binding site" evidence="6">
    <location>
        <position position="26"/>
    </location>
    <ligand>
        <name>(6S)-5-formyl-5,6,7,8-tetrahydrofolate</name>
        <dbReference type="ChEBI" id="CHEBI:57457"/>
    </ligand>
</feature>
<dbReference type="GO" id="GO:0003924">
    <property type="term" value="F:GTPase activity"/>
    <property type="evidence" value="ECO:0007669"/>
    <property type="project" value="UniProtKB-UniRule"/>
</dbReference>
<comment type="caution">
    <text evidence="10">The sequence shown here is derived from an EMBL/GenBank/DDBJ whole genome shotgun (WGS) entry which is preliminary data.</text>
</comment>
<dbReference type="OrthoDB" id="9805918at2"/>
<organism evidence="10 11">
    <name type="scientific">Candidatus Tremblayella phenacoccinincola</name>
    <dbReference type="NCBI Taxonomy" id="1010676"/>
    <lineage>
        <taxon>Bacteria</taxon>
        <taxon>Pseudomonadati</taxon>
        <taxon>Pseudomonadota</taxon>
        <taxon>Betaproteobacteria</taxon>
        <taxon>Candidatus Tremblayella</taxon>
    </lineage>
</organism>
<feature type="domain" description="G" evidence="7">
    <location>
        <begin position="220"/>
        <end position="333"/>
    </location>
</feature>
<feature type="binding site" evidence="6">
    <location>
        <begin position="228"/>
        <end position="233"/>
    </location>
    <ligand>
        <name>GTP</name>
        <dbReference type="ChEBI" id="CHEBI:37565"/>
    </ligand>
</feature>
<feature type="binding site" evidence="6">
    <location>
        <position position="249"/>
    </location>
    <ligand>
        <name>K(+)</name>
        <dbReference type="ChEBI" id="CHEBI:29103"/>
    </ligand>
</feature>
<dbReference type="AlphaFoldDB" id="A0A2G0V6N9"/>
<evidence type="ECO:0000256" key="4">
    <source>
        <dbReference type="ARBA" id="ARBA00022958"/>
    </source>
</evidence>
<keyword evidence="6 10" id="KW-0378">Hydrolase</keyword>
<comment type="caution">
    <text evidence="6">Lacks conserved residue(s) required for the propagation of feature annotation.</text>
</comment>
<dbReference type="InterPro" id="IPR005225">
    <property type="entry name" value="Small_GTP-bd"/>
</dbReference>
<protein>
    <recommendedName>
        <fullName evidence="6">tRNA modification GTPase MnmE</fullName>
        <ecNumber evidence="6">3.6.-.-</ecNumber>
    </recommendedName>
</protein>
<dbReference type="InterPro" id="IPR027417">
    <property type="entry name" value="P-loop_NTPase"/>
</dbReference>
<keyword evidence="11" id="KW-1185">Reference proteome</keyword>
<evidence type="ECO:0000256" key="5">
    <source>
        <dbReference type="ARBA" id="ARBA00023134"/>
    </source>
</evidence>
<dbReference type="Gene3D" id="3.40.50.300">
    <property type="entry name" value="P-loop containing nucleotide triphosphate hydrolases"/>
    <property type="match status" value="1"/>
</dbReference>
<feature type="binding site" evidence="6">
    <location>
        <position position="228"/>
    </location>
    <ligand>
        <name>K(+)</name>
        <dbReference type="ChEBI" id="CHEBI:29103"/>
    </ligand>
</feature>
<comment type="subunit">
    <text evidence="6">Homodimer. Heterotetramer of two MnmE and two MnmG subunits.</text>
</comment>